<keyword evidence="1" id="KW-1133">Transmembrane helix</keyword>
<sequence length="167" mass="18359">MTTSDTILLLTATSTALIAGLFYGFSCAVNPGLGKLSDKGYLAAMQSINREIQNLLFLASFMGTLLLLPLSTWLQYRAGAMYSFWTLLAATFIYAIGVFGLTMFGNVPLNQMLVKFNLSAASAEDMARQRERFEKPWNRLHRLRSIAVVASVIMVIIACLCKTDISG</sequence>
<keyword evidence="1" id="KW-0472">Membrane</keyword>
<dbReference type="Proteomes" id="UP000094313">
    <property type="component" value="Chromosome"/>
</dbReference>
<feature type="transmembrane region" description="Helical" evidence="1">
    <location>
        <begin position="145"/>
        <end position="165"/>
    </location>
</feature>
<name>A0A1D7QC46_9SPHI</name>
<gene>
    <name evidence="2" type="ORF">BFS30_03215</name>
</gene>
<accession>A0A1D7QC46</accession>
<evidence type="ECO:0000256" key="1">
    <source>
        <dbReference type="SAM" id="Phobius"/>
    </source>
</evidence>
<keyword evidence="3" id="KW-1185">Reference proteome</keyword>
<dbReference type="OrthoDB" id="772592at2"/>
<feature type="transmembrane region" description="Helical" evidence="1">
    <location>
        <begin position="82"/>
        <end position="105"/>
    </location>
</feature>
<dbReference type="EMBL" id="CP017141">
    <property type="protein sequence ID" value="AOM76253.1"/>
    <property type="molecule type" value="Genomic_DNA"/>
</dbReference>
<organism evidence="2 3">
    <name type="scientific">Pedobacter steynii</name>
    <dbReference type="NCBI Taxonomy" id="430522"/>
    <lineage>
        <taxon>Bacteria</taxon>
        <taxon>Pseudomonadati</taxon>
        <taxon>Bacteroidota</taxon>
        <taxon>Sphingobacteriia</taxon>
        <taxon>Sphingobacteriales</taxon>
        <taxon>Sphingobacteriaceae</taxon>
        <taxon>Pedobacter</taxon>
    </lineage>
</organism>
<reference evidence="2 3" key="1">
    <citation type="submission" date="2016-08" db="EMBL/GenBank/DDBJ databases">
        <authorList>
            <person name="Seilhamer J.J."/>
        </authorList>
    </citation>
    <scope>NUCLEOTIDE SEQUENCE [LARGE SCALE GENOMIC DNA]</scope>
    <source>
        <strain evidence="2 3">DX4</strain>
    </source>
</reference>
<proteinExistence type="predicted"/>
<dbReference type="KEGG" id="psty:BFS30_03215"/>
<dbReference type="InterPro" id="IPR013901">
    <property type="entry name" value="Anthrone_oxy"/>
</dbReference>
<protein>
    <recommendedName>
        <fullName evidence="4">DUF1772 domain-containing protein</fullName>
    </recommendedName>
</protein>
<evidence type="ECO:0000313" key="3">
    <source>
        <dbReference type="Proteomes" id="UP000094313"/>
    </source>
</evidence>
<dbReference type="Pfam" id="PF08592">
    <property type="entry name" value="Anthrone_oxy"/>
    <property type="match status" value="1"/>
</dbReference>
<feature type="transmembrane region" description="Helical" evidence="1">
    <location>
        <begin position="6"/>
        <end position="33"/>
    </location>
</feature>
<dbReference type="AlphaFoldDB" id="A0A1D7QC46"/>
<feature type="transmembrane region" description="Helical" evidence="1">
    <location>
        <begin position="54"/>
        <end position="76"/>
    </location>
</feature>
<keyword evidence="1" id="KW-0812">Transmembrane</keyword>
<evidence type="ECO:0000313" key="2">
    <source>
        <dbReference type="EMBL" id="AOM76253.1"/>
    </source>
</evidence>
<dbReference type="RefSeq" id="WP_069377949.1">
    <property type="nucleotide sequence ID" value="NZ_CP017141.1"/>
</dbReference>
<evidence type="ECO:0008006" key="4">
    <source>
        <dbReference type="Google" id="ProtNLM"/>
    </source>
</evidence>